<protein>
    <recommendedName>
        <fullName evidence="3">Nucleotidyltransferase</fullName>
    </recommendedName>
</protein>
<comment type="caution">
    <text evidence="1">The sequence shown here is derived from an EMBL/GenBank/DDBJ whole genome shotgun (WGS) entry which is preliminary data.</text>
</comment>
<evidence type="ECO:0008006" key="3">
    <source>
        <dbReference type="Google" id="ProtNLM"/>
    </source>
</evidence>
<dbReference type="AlphaFoldDB" id="C2G3J1"/>
<dbReference type="EMBL" id="ACHB01000092">
    <property type="protein sequence ID" value="EEI90196.1"/>
    <property type="molecule type" value="Genomic_DNA"/>
</dbReference>
<name>C2G3J1_SPHSI</name>
<reference evidence="1 2" key="1">
    <citation type="submission" date="2009-01" db="EMBL/GenBank/DDBJ databases">
        <authorList>
            <person name="Qin X."/>
            <person name="Bachman B."/>
            <person name="Battles P."/>
            <person name="Bell A."/>
            <person name="Bess C."/>
            <person name="Bickham C."/>
            <person name="Chaboub L."/>
            <person name="Chen D."/>
            <person name="Coyle M."/>
            <person name="Deiros D.R."/>
            <person name="Dinh H."/>
            <person name="Forbes L."/>
            <person name="Fowler G."/>
            <person name="Francisco L."/>
            <person name="Fu Q."/>
            <person name="Gubbala S."/>
            <person name="Hale W."/>
            <person name="Han Y."/>
            <person name="Hemphill L."/>
            <person name="Highlander S.K."/>
            <person name="Hirani K."/>
            <person name="Hogues M."/>
            <person name="Jackson L."/>
            <person name="Jakkamsetti A."/>
            <person name="Javaid M."/>
            <person name="Jiang H."/>
            <person name="Korchina V."/>
            <person name="Kovar C."/>
            <person name="Lara F."/>
            <person name="Lee S."/>
            <person name="Mata R."/>
            <person name="Mathew T."/>
            <person name="Moen C."/>
            <person name="Morales K."/>
            <person name="Munidasa M."/>
            <person name="Nazareth L."/>
            <person name="Ngo R."/>
            <person name="Nguyen L."/>
            <person name="Okwuonu G."/>
            <person name="Ongeri F."/>
            <person name="Patil S."/>
            <person name="Petrosino J."/>
            <person name="Pham C."/>
            <person name="Pham P."/>
            <person name="Pu L.-L."/>
            <person name="Puazo M."/>
            <person name="Raj R."/>
            <person name="Reid J."/>
            <person name="Rouhana J."/>
            <person name="Saada N."/>
            <person name="Shang Y."/>
            <person name="Simmons D."/>
            <person name="Thornton R."/>
            <person name="Warren J."/>
            <person name="Weissenberger G."/>
            <person name="Zhang J."/>
            <person name="Zhang L."/>
            <person name="Zhou C."/>
            <person name="Zhu D."/>
            <person name="Muzny D."/>
            <person name="Worley K."/>
            <person name="Gibbs R."/>
        </authorList>
    </citation>
    <scope>NUCLEOTIDE SEQUENCE [LARGE SCALE GENOMIC DNA]</scope>
    <source>
        <strain evidence="1 2">ATCC 33300</strain>
    </source>
</reference>
<dbReference type="HOGENOM" id="CLU_992838_0_0_10"/>
<evidence type="ECO:0000313" key="2">
    <source>
        <dbReference type="Proteomes" id="UP000006241"/>
    </source>
</evidence>
<organism evidence="1 2">
    <name type="scientific">Sphingobacterium spiritivorum ATCC 33300</name>
    <dbReference type="NCBI Taxonomy" id="525372"/>
    <lineage>
        <taxon>Bacteria</taxon>
        <taxon>Pseudomonadati</taxon>
        <taxon>Bacteroidota</taxon>
        <taxon>Sphingobacteriia</taxon>
        <taxon>Sphingobacteriales</taxon>
        <taxon>Sphingobacteriaceae</taxon>
        <taxon>Sphingobacterium</taxon>
    </lineage>
</organism>
<dbReference type="RefSeq" id="WP_003003549.1">
    <property type="nucleotide sequence ID" value="NZ_GG668630.1"/>
</dbReference>
<accession>C2G3J1</accession>
<proteinExistence type="predicted"/>
<gene>
    <name evidence="1" type="ORF">HMPREF0765_4147</name>
</gene>
<evidence type="ECO:0000313" key="1">
    <source>
        <dbReference type="EMBL" id="EEI90196.1"/>
    </source>
</evidence>
<sequence length="289" mass="32788">MARTIQEIKTVATQRFMASEILAAMYGFTQGESFEREFSKVSLENFIFDIVAFSIWTVEILMDTHKKEVSDTLIQMLPHTARWYRNKALAFRYGYELIPDSDKYDNTGLSQDQIETSEIIKYAAVEEPEDDTRLIVKIATEVAGELNPISKIEQEAFTAYINEVKDAGVRTTVINYQPDILRLSLRIVRDPLVLDADGTHRVNGGKPVEQAIRGFLRALPFNGELRLQELANKLETADGVAIVQIDSAMSKWIDPAVNGYGDFRTIDIRTIPLSGYFKIENYEGIEYVV</sequence>
<dbReference type="Proteomes" id="UP000006241">
    <property type="component" value="Unassembled WGS sequence"/>
</dbReference>